<sequence>MAGVNTLPGEGWKLYPSSAMEIALDSVDGRSENMEVHNTITDDVSVHFSATRCVTLFTVEHVCSSISMYSIIFLHTDLCFLYLILHFLCSLFCPPLHVQSITLLGDNLFGS</sequence>
<evidence type="ECO:0000313" key="2">
    <source>
        <dbReference type="Proteomes" id="UP001374535"/>
    </source>
</evidence>
<gene>
    <name evidence="1" type="ORF">V8G54_014565</name>
</gene>
<name>A0AAQ3NGV4_VIGMU</name>
<dbReference type="Proteomes" id="UP001374535">
    <property type="component" value="Chromosome 5"/>
</dbReference>
<dbReference type="EMBL" id="CP144696">
    <property type="protein sequence ID" value="WVZ10035.1"/>
    <property type="molecule type" value="Genomic_DNA"/>
</dbReference>
<reference evidence="1 2" key="1">
    <citation type="journal article" date="2023" name="Life. Sci Alliance">
        <title>Evolutionary insights into 3D genome organization and epigenetic landscape of Vigna mungo.</title>
        <authorList>
            <person name="Junaid A."/>
            <person name="Singh B."/>
            <person name="Bhatia S."/>
        </authorList>
    </citation>
    <scope>NUCLEOTIDE SEQUENCE [LARGE SCALE GENOMIC DNA]</scope>
    <source>
        <strain evidence="1">Urdbean</strain>
    </source>
</reference>
<accession>A0AAQ3NGV4</accession>
<dbReference type="AlphaFoldDB" id="A0AAQ3NGV4"/>
<proteinExistence type="predicted"/>
<organism evidence="1 2">
    <name type="scientific">Vigna mungo</name>
    <name type="common">Black gram</name>
    <name type="synonym">Phaseolus mungo</name>
    <dbReference type="NCBI Taxonomy" id="3915"/>
    <lineage>
        <taxon>Eukaryota</taxon>
        <taxon>Viridiplantae</taxon>
        <taxon>Streptophyta</taxon>
        <taxon>Embryophyta</taxon>
        <taxon>Tracheophyta</taxon>
        <taxon>Spermatophyta</taxon>
        <taxon>Magnoliopsida</taxon>
        <taxon>eudicotyledons</taxon>
        <taxon>Gunneridae</taxon>
        <taxon>Pentapetalae</taxon>
        <taxon>rosids</taxon>
        <taxon>fabids</taxon>
        <taxon>Fabales</taxon>
        <taxon>Fabaceae</taxon>
        <taxon>Papilionoideae</taxon>
        <taxon>50 kb inversion clade</taxon>
        <taxon>NPAAA clade</taxon>
        <taxon>indigoferoid/millettioid clade</taxon>
        <taxon>Phaseoleae</taxon>
        <taxon>Vigna</taxon>
    </lineage>
</organism>
<keyword evidence="2" id="KW-1185">Reference proteome</keyword>
<protein>
    <submittedName>
        <fullName evidence="1">Uncharacterized protein</fullName>
    </submittedName>
</protein>
<evidence type="ECO:0000313" key="1">
    <source>
        <dbReference type="EMBL" id="WVZ10035.1"/>
    </source>
</evidence>